<accession>A0ABW9XKB9</accession>
<dbReference type="CDD" id="cd07731">
    <property type="entry name" value="ComA-like_MBL-fold"/>
    <property type="match status" value="1"/>
</dbReference>
<dbReference type="InterPro" id="IPR001279">
    <property type="entry name" value="Metallo-B-lactamas"/>
</dbReference>
<keyword evidence="3 10" id="KW-0812">Transmembrane</keyword>
<feature type="region of interest" description="Disordered" evidence="9">
    <location>
        <begin position="531"/>
        <end position="586"/>
    </location>
</feature>
<organism evidence="14 15">
    <name type="scientific">Paenibacillus glycinis</name>
    <dbReference type="NCBI Taxonomy" id="2697035"/>
    <lineage>
        <taxon>Bacteria</taxon>
        <taxon>Bacillati</taxon>
        <taxon>Bacillota</taxon>
        <taxon>Bacilli</taxon>
        <taxon>Bacillales</taxon>
        <taxon>Paenibacillaceae</taxon>
        <taxon>Paenibacillus</taxon>
    </lineage>
</organism>
<dbReference type="InterPro" id="IPR035681">
    <property type="entry name" value="ComA-like_MBL"/>
</dbReference>
<evidence type="ECO:0000259" key="12">
    <source>
        <dbReference type="Pfam" id="PF03772"/>
    </source>
</evidence>
<dbReference type="EMBL" id="JAAAMV010000001">
    <property type="protein sequence ID" value="NBD22902.1"/>
    <property type="molecule type" value="Genomic_DNA"/>
</dbReference>
<dbReference type="Proteomes" id="UP000665561">
    <property type="component" value="Unassembled WGS sequence"/>
</dbReference>
<evidence type="ECO:0000256" key="7">
    <source>
        <dbReference type="ARBA" id="ARBA00034301"/>
    </source>
</evidence>
<feature type="transmembrane region" description="Helical" evidence="10">
    <location>
        <begin position="403"/>
        <end position="424"/>
    </location>
</feature>
<evidence type="ECO:0000313" key="15">
    <source>
        <dbReference type="Proteomes" id="UP000665561"/>
    </source>
</evidence>
<dbReference type="InterPro" id="IPR036866">
    <property type="entry name" value="RibonucZ/Hydroxyglut_hydro"/>
</dbReference>
<feature type="domain" description="DUF4131" evidence="13">
    <location>
        <begin position="29"/>
        <end position="205"/>
    </location>
</feature>
<dbReference type="SUPFAM" id="SSF56281">
    <property type="entry name" value="Metallo-hydrolase/oxidoreductase"/>
    <property type="match status" value="1"/>
</dbReference>
<keyword evidence="4 10" id="KW-1133">Transmembrane helix</keyword>
<feature type="transmembrane region" description="Helical" evidence="10">
    <location>
        <begin position="346"/>
        <end position="364"/>
    </location>
</feature>
<dbReference type="Pfam" id="PF13567">
    <property type="entry name" value="DUF4131"/>
    <property type="match status" value="1"/>
</dbReference>
<evidence type="ECO:0000259" key="11">
    <source>
        <dbReference type="Pfam" id="PF00753"/>
    </source>
</evidence>
<keyword evidence="15" id="KW-1185">Reference proteome</keyword>
<feature type="transmembrane region" description="Helical" evidence="10">
    <location>
        <begin position="499"/>
        <end position="517"/>
    </location>
</feature>
<comment type="subcellular location">
    <subcellularLocation>
        <location evidence="1">Cell membrane</location>
        <topology evidence="1">Multi-pass membrane protein</topology>
    </subcellularLocation>
</comment>
<comment type="function">
    <text evidence="7">Counteracts the endogenous Pycsar antiviral defense system. Phosphodiesterase that enables metal-dependent hydrolysis of host cyclic nucleotide Pycsar defense signals such as cCMP and cUMP.</text>
</comment>
<feature type="transmembrane region" description="Helical" evidence="10">
    <location>
        <begin position="274"/>
        <end position="296"/>
    </location>
</feature>
<gene>
    <name evidence="14" type="ORF">GT019_03350</name>
</gene>
<evidence type="ECO:0000256" key="8">
    <source>
        <dbReference type="ARBA" id="ARBA00048505"/>
    </source>
</evidence>
<comment type="catalytic activity">
    <reaction evidence="8">
        <text>3',5'-cyclic UMP + H2O = UMP + H(+)</text>
        <dbReference type="Rhea" id="RHEA:70575"/>
        <dbReference type="ChEBI" id="CHEBI:15377"/>
        <dbReference type="ChEBI" id="CHEBI:15378"/>
        <dbReference type="ChEBI" id="CHEBI:57865"/>
        <dbReference type="ChEBI" id="CHEBI:184387"/>
    </reaction>
    <physiologicalReaction direction="left-to-right" evidence="8">
        <dbReference type="Rhea" id="RHEA:70576"/>
    </physiologicalReaction>
</comment>
<dbReference type="Pfam" id="PF00753">
    <property type="entry name" value="Lactamase_B"/>
    <property type="match status" value="1"/>
</dbReference>
<comment type="caution">
    <text evidence="14">The sequence shown here is derived from an EMBL/GenBank/DDBJ whole genome shotgun (WGS) entry which is preliminary data.</text>
</comment>
<keyword evidence="2" id="KW-1003">Cell membrane</keyword>
<proteinExistence type="predicted"/>
<evidence type="ECO:0000256" key="10">
    <source>
        <dbReference type="SAM" id="Phobius"/>
    </source>
</evidence>
<dbReference type="NCBIfam" id="TIGR00360">
    <property type="entry name" value="ComEC_N-term"/>
    <property type="match status" value="1"/>
</dbReference>
<feature type="transmembrane region" description="Helical" evidence="10">
    <location>
        <begin position="430"/>
        <end position="456"/>
    </location>
</feature>
<feature type="domain" description="ComEC/Rec2-related protein" evidence="12">
    <location>
        <begin position="250"/>
        <end position="517"/>
    </location>
</feature>
<evidence type="ECO:0000256" key="3">
    <source>
        <dbReference type="ARBA" id="ARBA00022692"/>
    </source>
</evidence>
<feature type="domain" description="Metallo-beta-lactamase" evidence="11">
    <location>
        <begin position="650"/>
        <end position="890"/>
    </location>
</feature>
<dbReference type="Gene3D" id="3.60.15.10">
    <property type="entry name" value="Ribonuclease Z/Hydroxyacylglutathione hydrolase-like"/>
    <property type="match status" value="1"/>
</dbReference>
<dbReference type="PANTHER" id="PTHR30619">
    <property type="entry name" value="DNA INTERNALIZATION/COMPETENCE PROTEIN COMEC/REC2"/>
    <property type="match status" value="1"/>
</dbReference>
<evidence type="ECO:0000256" key="1">
    <source>
        <dbReference type="ARBA" id="ARBA00004651"/>
    </source>
</evidence>
<dbReference type="RefSeq" id="WP_161741142.1">
    <property type="nucleotide sequence ID" value="NZ_JAAAMV010000001.1"/>
</dbReference>
<evidence type="ECO:0000256" key="9">
    <source>
        <dbReference type="SAM" id="MobiDB-lite"/>
    </source>
</evidence>
<protein>
    <submittedName>
        <fullName evidence="14">DUF4131 domain-containing protein</fullName>
    </submittedName>
</protein>
<dbReference type="PANTHER" id="PTHR30619:SF1">
    <property type="entry name" value="RECOMBINATION PROTEIN 2"/>
    <property type="match status" value="1"/>
</dbReference>
<evidence type="ECO:0000256" key="2">
    <source>
        <dbReference type="ARBA" id="ARBA00022475"/>
    </source>
</evidence>
<comment type="catalytic activity">
    <reaction evidence="6">
        <text>3',5'-cyclic CMP + H2O = CMP + H(+)</text>
        <dbReference type="Rhea" id="RHEA:72675"/>
        <dbReference type="ChEBI" id="CHEBI:15377"/>
        <dbReference type="ChEBI" id="CHEBI:15378"/>
        <dbReference type="ChEBI" id="CHEBI:58003"/>
        <dbReference type="ChEBI" id="CHEBI:60377"/>
    </reaction>
    <physiologicalReaction direction="left-to-right" evidence="6">
        <dbReference type="Rhea" id="RHEA:72676"/>
    </physiologicalReaction>
</comment>
<feature type="transmembrane region" description="Helical" evidence="10">
    <location>
        <begin position="618"/>
        <end position="636"/>
    </location>
</feature>
<sequence>MNARPLVWFTVCWVLGSSAAASMPARGMALAGAALLVALAGLALLRRSSWPLAAACLAAFGLAAGHRAWSDARNITALPALYAAALAASPADAAEYTAALTGIIVSPPEIDGDRVQFRVAGSSLKLPDAGTAADVKLDGERMLVQVKLAKEQELTNAASWHRGQKVAVAGALSIPSARTNFGGFDYRAYLHGQRIHWLLGADGASAVQTSAGPRWSTAALLRPMDDLRAELGKRMDALYPGIQAGYMKGLVLGISDDLDPDVFRQFSQLGLTHILAISGLHVAVFLYVLGGLLRLLRMTRERMLLIVIAAVPFYVFLAGASPSVVRSGIMAMLGLAAARLHKLKDGLHLLAAAALLMLIWDPYMLGNVGFQLSFLVTAGLMLGSQPIRGLLPRGRKWWTTALFDLLSVTVVAQAVSLPLTVYYFNQMHVLSIAANLVLVPFISFVVMPLGGASLLLEWLWHPAGALAAQVAGIGNELTFGFVLKLSSLNRFRLIWATPPLWWVAAFYAVLAALFNALNRLQAARRDAEEAVSMDAGAPRPDAPLSGHASIGDSASEDDETQPLRRSLPPHGDGGHGSAVHPASSLVPGFGGGNGDGEWSAPFIELPSASSGARRKNRLLAGLAALSLAALLVGAYFPDAFDRNGYIDFLDVGQGDSIFIRTPEGKHILIDGGGAVVFGSREAWRQRKDPYEVGRKVVVPLLQQRGVHRLDLLVLSHLDSDHIKGLIAVMENVPVRAVLWNGSVKDSADAVSLLREAVDAGIPLYRAEGGRSWTVDRHAALTIVGTPPALIHEGDAGTVPEADEQNGESVPLLLDLYGRQFLFTGDADVAEERSLLGQMSGATGKAAADSPPPSSSPAIDVMKISHHGSKTSTSDEWLAYWKPAEAVISVGRNNTYGHPHPTVVARLQQAGIPMARTDLNGEVQFKVGPDHRLSERTIYPAQK</sequence>
<evidence type="ECO:0000256" key="5">
    <source>
        <dbReference type="ARBA" id="ARBA00023136"/>
    </source>
</evidence>
<keyword evidence="5 10" id="KW-0472">Membrane</keyword>
<evidence type="ECO:0000256" key="6">
    <source>
        <dbReference type="ARBA" id="ARBA00034221"/>
    </source>
</evidence>
<evidence type="ECO:0000256" key="4">
    <source>
        <dbReference type="ARBA" id="ARBA00022989"/>
    </source>
</evidence>
<reference evidence="14 15" key="1">
    <citation type="submission" date="2020-01" db="EMBL/GenBank/DDBJ databases">
        <title>Paenibacillus soybeanensis sp. nov. isolated from the nodules of soybean (Glycine max(L.) Merr).</title>
        <authorList>
            <person name="Wang H."/>
        </authorList>
    </citation>
    <scope>NUCLEOTIDE SEQUENCE [LARGE SCALE GENOMIC DNA]</scope>
    <source>
        <strain evidence="14 15">T1</strain>
    </source>
</reference>
<name>A0ABW9XKB9_9BACL</name>
<evidence type="ECO:0000259" key="13">
    <source>
        <dbReference type="Pfam" id="PF13567"/>
    </source>
</evidence>
<evidence type="ECO:0000313" key="14">
    <source>
        <dbReference type="EMBL" id="NBD22902.1"/>
    </source>
</evidence>
<dbReference type="InterPro" id="IPR004477">
    <property type="entry name" value="ComEC_N"/>
</dbReference>
<feature type="transmembrane region" description="Helical" evidence="10">
    <location>
        <begin position="302"/>
        <end position="325"/>
    </location>
</feature>
<dbReference type="Pfam" id="PF03772">
    <property type="entry name" value="Competence"/>
    <property type="match status" value="1"/>
</dbReference>
<feature type="transmembrane region" description="Helical" evidence="10">
    <location>
        <begin position="29"/>
        <end position="45"/>
    </location>
</feature>
<dbReference type="InterPro" id="IPR052159">
    <property type="entry name" value="Competence_DNA_uptake"/>
</dbReference>
<dbReference type="InterPro" id="IPR025405">
    <property type="entry name" value="DUF4131"/>
</dbReference>